<evidence type="ECO:0000313" key="11">
    <source>
        <dbReference type="RefSeq" id="XP_039131479.1"/>
    </source>
</evidence>
<dbReference type="Pfam" id="PF04535">
    <property type="entry name" value="CASP_dom"/>
    <property type="match status" value="1"/>
</dbReference>
<sequence>MGAENNSENNNNMKAWMAKGEEIIRISALIACIVATLVMGMNKESKSIVVAVVANTSISQTLTAKFQDTPAFIYFVIANGIASLYNLSVLSVRFFSKRRGFDITVHLLDLVILVIVDGAVASASSMAELGKNGNMAARWSPICNNFSGFCTHGGFAIAASFVGALLLLILTMLSTINAHIAHPSKPQVILP</sequence>
<dbReference type="InterPro" id="IPR044173">
    <property type="entry name" value="CASPL"/>
</dbReference>
<evidence type="ECO:0000259" key="9">
    <source>
        <dbReference type="Pfam" id="PF04535"/>
    </source>
</evidence>
<gene>
    <name evidence="11" type="primary">LOC120267872</name>
</gene>
<keyword evidence="6 8" id="KW-1133">Transmembrane helix</keyword>
<organism evidence="10 11">
    <name type="scientific">Dioscorea cayennensis subsp. rotundata</name>
    <name type="common">White Guinea yam</name>
    <name type="synonym">Dioscorea rotundata</name>
    <dbReference type="NCBI Taxonomy" id="55577"/>
    <lineage>
        <taxon>Eukaryota</taxon>
        <taxon>Viridiplantae</taxon>
        <taxon>Streptophyta</taxon>
        <taxon>Embryophyta</taxon>
        <taxon>Tracheophyta</taxon>
        <taxon>Spermatophyta</taxon>
        <taxon>Magnoliopsida</taxon>
        <taxon>Liliopsida</taxon>
        <taxon>Dioscoreales</taxon>
        <taxon>Dioscoreaceae</taxon>
        <taxon>Dioscorea</taxon>
    </lineage>
</organism>
<protein>
    <recommendedName>
        <fullName evidence="8">CASP-like protein</fullName>
    </recommendedName>
</protein>
<keyword evidence="7 8" id="KW-0472">Membrane</keyword>
<keyword evidence="5 8" id="KW-0812">Transmembrane</keyword>
<evidence type="ECO:0000256" key="3">
    <source>
        <dbReference type="ARBA" id="ARBA00011489"/>
    </source>
</evidence>
<feature type="transmembrane region" description="Helical" evidence="8">
    <location>
        <begin position="107"/>
        <end position="126"/>
    </location>
</feature>
<dbReference type="Proteomes" id="UP001515500">
    <property type="component" value="Chromosome 8"/>
</dbReference>
<comment type="subunit">
    <text evidence="3 8">Homodimer and heterodimers.</text>
</comment>
<keyword evidence="10" id="KW-1185">Reference proteome</keyword>
<feature type="transmembrane region" description="Helical" evidence="8">
    <location>
        <begin position="146"/>
        <end position="170"/>
    </location>
</feature>
<dbReference type="GeneID" id="120267872"/>
<evidence type="ECO:0000256" key="4">
    <source>
        <dbReference type="ARBA" id="ARBA00022475"/>
    </source>
</evidence>
<comment type="similarity">
    <text evidence="2 8">Belongs to the Casparian strip membrane proteins (CASP) family.</text>
</comment>
<feature type="transmembrane region" description="Helical" evidence="8">
    <location>
        <begin position="72"/>
        <end position="95"/>
    </location>
</feature>
<evidence type="ECO:0000256" key="7">
    <source>
        <dbReference type="ARBA" id="ARBA00023136"/>
    </source>
</evidence>
<comment type="subcellular location">
    <subcellularLocation>
        <location evidence="1 8">Cell membrane</location>
        <topology evidence="1 8">Multi-pass membrane protein</topology>
    </subcellularLocation>
</comment>
<dbReference type="GO" id="GO:0005886">
    <property type="term" value="C:plasma membrane"/>
    <property type="evidence" value="ECO:0007669"/>
    <property type="project" value="UniProtKB-SubCell"/>
</dbReference>
<keyword evidence="4 8" id="KW-1003">Cell membrane</keyword>
<dbReference type="InterPro" id="IPR006459">
    <property type="entry name" value="CASP/CASPL"/>
</dbReference>
<dbReference type="NCBIfam" id="TIGR01569">
    <property type="entry name" value="A_tha_TIGR01569"/>
    <property type="match status" value="1"/>
</dbReference>
<dbReference type="AlphaFoldDB" id="A0AB40BVK3"/>
<evidence type="ECO:0000256" key="1">
    <source>
        <dbReference type="ARBA" id="ARBA00004651"/>
    </source>
</evidence>
<proteinExistence type="inferred from homology"/>
<dbReference type="PANTHER" id="PTHR36488:SF8">
    <property type="entry name" value="CASP-LIKE PROTEIN 1U1"/>
    <property type="match status" value="1"/>
</dbReference>
<feature type="transmembrane region" description="Helical" evidence="8">
    <location>
        <begin position="23"/>
        <end position="41"/>
    </location>
</feature>
<evidence type="ECO:0000256" key="2">
    <source>
        <dbReference type="ARBA" id="ARBA00007651"/>
    </source>
</evidence>
<dbReference type="RefSeq" id="XP_039131479.1">
    <property type="nucleotide sequence ID" value="XM_039275545.1"/>
</dbReference>
<evidence type="ECO:0000256" key="5">
    <source>
        <dbReference type="ARBA" id="ARBA00022692"/>
    </source>
</evidence>
<reference evidence="11" key="1">
    <citation type="submission" date="2025-08" db="UniProtKB">
        <authorList>
            <consortium name="RefSeq"/>
        </authorList>
    </citation>
    <scope>IDENTIFICATION</scope>
</reference>
<feature type="domain" description="Casparian strip membrane protein" evidence="9">
    <location>
        <begin position="21"/>
        <end position="165"/>
    </location>
</feature>
<evidence type="ECO:0000256" key="8">
    <source>
        <dbReference type="RuleBase" id="RU361233"/>
    </source>
</evidence>
<dbReference type="InterPro" id="IPR006702">
    <property type="entry name" value="CASP_dom"/>
</dbReference>
<dbReference type="PANTHER" id="PTHR36488">
    <property type="entry name" value="CASP-LIKE PROTEIN 1U1"/>
    <property type="match status" value="1"/>
</dbReference>
<evidence type="ECO:0000256" key="6">
    <source>
        <dbReference type="ARBA" id="ARBA00022989"/>
    </source>
</evidence>
<evidence type="ECO:0000313" key="10">
    <source>
        <dbReference type="Proteomes" id="UP001515500"/>
    </source>
</evidence>
<name>A0AB40BVK3_DIOCR</name>
<accession>A0AB40BVK3</accession>